<name>A0ACC2J8U4_9PEZI</name>
<proteinExistence type="predicted"/>
<reference evidence="1" key="1">
    <citation type="submission" date="2022-11" db="EMBL/GenBank/DDBJ databases">
        <title>Genome Sequence of Nemania bipapillata.</title>
        <authorList>
            <person name="Buettner E."/>
        </authorList>
    </citation>
    <scope>NUCLEOTIDE SEQUENCE</scope>
    <source>
        <strain evidence="1">CP14</strain>
    </source>
</reference>
<keyword evidence="2" id="KW-1185">Reference proteome</keyword>
<dbReference type="Proteomes" id="UP001153334">
    <property type="component" value="Unassembled WGS sequence"/>
</dbReference>
<organism evidence="1 2">
    <name type="scientific">Nemania bipapillata</name>
    <dbReference type="NCBI Taxonomy" id="110536"/>
    <lineage>
        <taxon>Eukaryota</taxon>
        <taxon>Fungi</taxon>
        <taxon>Dikarya</taxon>
        <taxon>Ascomycota</taxon>
        <taxon>Pezizomycotina</taxon>
        <taxon>Sordariomycetes</taxon>
        <taxon>Xylariomycetidae</taxon>
        <taxon>Xylariales</taxon>
        <taxon>Xylariaceae</taxon>
        <taxon>Nemania</taxon>
    </lineage>
</organism>
<evidence type="ECO:0000313" key="1">
    <source>
        <dbReference type="EMBL" id="KAJ8123870.1"/>
    </source>
</evidence>
<accession>A0ACC2J8U4</accession>
<sequence>MGSNSQPLDISRSSYLSRDAAYHASCAFPSWPQRSSLMDSTREERATSYLSDDDLFPIDPISDDNHSISSGSSTASASPFVSEEELLEIQRQKMAMQREAIKHLLNEKERRRQQYKRAKKGNSGSSKKSSSSKTKQDQMTPITEVGE</sequence>
<gene>
    <name evidence="1" type="ORF">ONZ43_g272</name>
</gene>
<dbReference type="EMBL" id="JAPESX010000030">
    <property type="protein sequence ID" value="KAJ8123870.1"/>
    <property type="molecule type" value="Genomic_DNA"/>
</dbReference>
<evidence type="ECO:0000313" key="2">
    <source>
        <dbReference type="Proteomes" id="UP001153334"/>
    </source>
</evidence>
<comment type="caution">
    <text evidence="1">The sequence shown here is derived from an EMBL/GenBank/DDBJ whole genome shotgun (WGS) entry which is preliminary data.</text>
</comment>
<protein>
    <submittedName>
        <fullName evidence="1">Uncharacterized protein</fullName>
    </submittedName>
</protein>